<evidence type="ECO:0000256" key="2">
    <source>
        <dbReference type="ARBA" id="ARBA00022692"/>
    </source>
</evidence>
<protein>
    <recommendedName>
        <fullName evidence="6">ABC transmembrane type-1 domain-containing protein</fullName>
    </recommendedName>
</protein>
<feature type="transmembrane region" description="Helical" evidence="5">
    <location>
        <begin position="21"/>
        <end position="42"/>
    </location>
</feature>
<dbReference type="GO" id="GO:0140359">
    <property type="term" value="F:ABC-type transporter activity"/>
    <property type="evidence" value="ECO:0007669"/>
    <property type="project" value="InterPro"/>
</dbReference>
<keyword evidence="3 5" id="KW-1133">Transmembrane helix</keyword>
<dbReference type="GO" id="GO:0005886">
    <property type="term" value="C:plasma membrane"/>
    <property type="evidence" value="ECO:0007669"/>
    <property type="project" value="UniProtKB-SubCell"/>
</dbReference>
<dbReference type="AlphaFoldDB" id="A0AAE3E6D5"/>
<evidence type="ECO:0000259" key="6">
    <source>
        <dbReference type="PROSITE" id="PS50929"/>
    </source>
</evidence>
<accession>A0AAE3E6D5</accession>
<organism evidence="7 8">
    <name type="scientific">Anthropogastromicrobium aceti</name>
    <dbReference type="NCBI Taxonomy" id="2981768"/>
    <lineage>
        <taxon>Bacteria</taxon>
        <taxon>Bacillati</taxon>
        <taxon>Bacillota</taxon>
        <taxon>Clostridia</taxon>
        <taxon>Lachnospirales</taxon>
        <taxon>Lachnospiraceae</taxon>
        <taxon>Anthropogastromicrobium</taxon>
    </lineage>
</organism>
<comment type="caution">
    <text evidence="7">The sequence shown here is derived from an EMBL/GenBank/DDBJ whole genome shotgun (WGS) entry which is preliminary data.</text>
</comment>
<feature type="transmembrane region" description="Helical" evidence="5">
    <location>
        <begin position="136"/>
        <end position="160"/>
    </location>
</feature>
<evidence type="ECO:0000256" key="5">
    <source>
        <dbReference type="SAM" id="Phobius"/>
    </source>
</evidence>
<dbReference type="EMBL" id="JAJEQN010000027">
    <property type="protein sequence ID" value="MCC2222137.1"/>
    <property type="molecule type" value="Genomic_DNA"/>
</dbReference>
<dbReference type="SUPFAM" id="SSF90123">
    <property type="entry name" value="ABC transporter transmembrane region"/>
    <property type="match status" value="1"/>
</dbReference>
<dbReference type="RefSeq" id="WP_308732039.1">
    <property type="nucleotide sequence ID" value="NZ_JAJEQN010000027.1"/>
</dbReference>
<comment type="subcellular location">
    <subcellularLocation>
        <location evidence="1">Cell membrane</location>
        <topology evidence="1">Multi-pass membrane protein</topology>
    </subcellularLocation>
</comment>
<dbReference type="InterPro" id="IPR011527">
    <property type="entry name" value="ABC1_TM_dom"/>
</dbReference>
<evidence type="ECO:0000256" key="3">
    <source>
        <dbReference type="ARBA" id="ARBA00022989"/>
    </source>
</evidence>
<dbReference type="GO" id="GO:0005524">
    <property type="term" value="F:ATP binding"/>
    <property type="evidence" value="ECO:0007669"/>
    <property type="project" value="InterPro"/>
</dbReference>
<evidence type="ECO:0000256" key="1">
    <source>
        <dbReference type="ARBA" id="ARBA00004651"/>
    </source>
</evidence>
<reference evidence="7 8" key="1">
    <citation type="submission" date="2021-10" db="EMBL/GenBank/DDBJ databases">
        <title>Anaerobic single-cell dispensing facilitates the cultivation of human gut bacteria.</title>
        <authorList>
            <person name="Afrizal A."/>
        </authorList>
    </citation>
    <scope>NUCLEOTIDE SEQUENCE [LARGE SCALE GENOMIC DNA]</scope>
    <source>
        <strain evidence="7 8">CLA-AA-H224</strain>
    </source>
</reference>
<gene>
    <name evidence="7" type="ORF">LKD48_10895</name>
</gene>
<dbReference type="Gene3D" id="1.20.1560.10">
    <property type="entry name" value="ABC transporter type 1, transmembrane domain"/>
    <property type="match status" value="1"/>
</dbReference>
<dbReference type="InterPro" id="IPR036640">
    <property type="entry name" value="ABC1_TM_sf"/>
</dbReference>
<keyword evidence="2 5" id="KW-0812">Transmembrane</keyword>
<dbReference type="Proteomes" id="UP001198200">
    <property type="component" value="Unassembled WGS sequence"/>
</dbReference>
<evidence type="ECO:0000313" key="8">
    <source>
        <dbReference type="Proteomes" id="UP001198200"/>
    </source>
</evidence>
<proteinExistence type="predicted"/>
<keyword evidence="8" id="KW-1185">Reference proteome</keyword>
<feature type="domain" description="ABC transmembrane type-1" evidence="6">
    <location>
        <begin position="23"/>
        <end position="311"/>
    </location>
</feature>
<evidence type="ECO:0000313" key="7">
    <source>
        <dbReference type="EMBL" id="MCC2222137.1"/>
    </source>
</evidence>
<sequence length="348" mass="38842">MKKYKLTDNISFLASVMRQASKASFVFVLLRIPLEVIIPYIGIWFPNLIVRAIEESVNRTHLFTQAAILGGLLVVLSLVNQYGKGIVSAESAYVRMKLTDMLNDHLMDCSYDMLGDKKVMQSLSQASQRIWSNTGFLVNAGENTVAFFSAVAGVVVYLAVLSKLPFWVILLLIAATVVSFLTSGFGEKIRQKRNDYFGENVSRLLGLSSEMSDAAKGKDVCLYQMHPWVNHYYNIYNKKLNREYGHIAKWNFISDSIGTVLSFAADAVVYLCLTAFAMQGKITIAECVLYIGAATGFTAWVRQVTGLLQRVWKVNGDLSCVRTFLDTDSREEEQGQSIPSGGWVQRMS</sequence>
<dbReference type="PROSITE" id="PS50929">
    <property type="entry name" value="ABC_TM1F"/>
    <property type="match status" value="1"/>
</dbReference>
<feature type="transmembrane region" description="Helical" evidence="5">
    <location>
        <begin position="62"/>
        <end position="79"/>
    </location>
</feature>
<name>A0AAE3E6D5_9FIRM</name>
<evidence type="ECO:0000256" key="4">
    <source>
        <dbReference type="ARBA" id="ARBA00023136"/>
    </source>
</evidence>
<keyword evidence="4 5" id="KW-0472">Membrane</keyword>
<feature type="transmembrane region" description="Helical" evidence="5">
    <location>
        <begin position="166"/>
        <end position="186"/>
    </location>
</feature>